<evidence type="ECO:0000313" key="2">
    <source>
        <dbReference type="Proteomes" id="UP000094578"/>
    </source>
</evidence>
<dbReference type="RefSeq" id="WP_069326465.1">
    <property type="nucleotide sequence ID" value="NZ_MDER01000030.1"/>
</dbReference>
<protein>
    <submittedName>
        <fullName evidence="1">Uncharacterized protein</fullName>
    </submittedName>
</protein>
<dbReference type="AlphaFoldDB" id="A0A1E3L6S7"/>
<comment type="caution">
    <text evidence="1">The sequence shown here is derived from an EMBL/GenBank/DDBJ whole genome shotgun (WGS) entry which is preliminary data.</text>
</comment>
<reference evidence="1 2" key="1">
    <citation type="submission" date="2016-08" db="EMBL/GenBank/DDBJ databases">
        <title>Genome sequencing of Paenibacillus sp. TI45-13ar, isolated from Korean traditional nuruk.</title>
        <authorList>
            <person name="Kim S.-J."/>
        </authorList>
    </citation>
    <scope>NUCLEOTIDE SEQUENCE [LARGE SCALE GENOMIC DNA]</scope>
    <source>
        <strain evidence="1 2">TI45-13ar</strain>
    </source>
</reference>
<dbReference type="EMBL" id="MDER01000030">
    <property type="protein sequence ID" value="ODP29532.1"/>
    <property type="molecule type" value="Genomic_DNA"/>
</dbReference>
<gene>
    <name evidence="1" type="ORF">PTI45_01015</name>
</gene>
<accession>A0A1E3L6S7</accession>
<name>A0A1E3L6S7_9BACL</name>
<dbReference type="STRING" id="1886670.PTI45_01015"/>
<proteinExistence type="predicted"/>
<organism evidence="1 2">
    <name type="scientific">Paenibacillus nuruki</name>
    <dbReference type="NCBI Taxonomy" id="1886670"/>
    <lineage>
        <taxon>Bacteria</taxon>
        <taxon>Bacillati</taxon>
        <taxon>Bacillota</taxon>
        <taxon>Bacilli</taxon>
        <taxon>Bacillales</taxon>
        <taxon>Paenibacillaceae</taxon>
        <taxon>Paenibacillus</taxon>
    </lineage>
</organism>
<keyword evidence="2" id="KW-1185">Reference proteome</keyword>
<sequence>MAIHFTWRITKYNPKYRDEKGVYLRDEWTSISEIGSITNDNGMLKTHDYISTENKYVKAILDIMSCLDIQKLSIFGLEKWEDTLDTTNFSSLYNENMKSLHGQVTNGLWLEKDQISDLSRLILREKIWCKLKYDSKMYVHFGHDFYMFIGSEMMCEDTINNIEKSGLYVEDFISPIKEED</sequence>
<evidence type="ECO:0000313" key="1">
    <source>
        <dbReference type="EMBL" id="ODP29532.1"/>
    </source>
</evidence>
<dbReference type="Proteomes" id="UP000094578">
    <property type="component" value="Unassembled WGS sequence"/>
</dbReference>